<organism evidence="4 5">
    <name type="scientific">Coleophoma cylindrospora</name>
    <dbReference type="NCBI Taxonomy" id="1849047"/>
    <lineage>
        <taxon>Eukaryota</taxon>
        <taxon>Fungi</taxon>
        <taxon>Dikarya</taxon>
        <taxon>Ascomycota</taxon>
        <taxon>Pezizomycotina</taxon>
        <taxon>Leotiomycetes</taxon>
        <taxon>Helotiales</taxon>
        <taxon>Dermateaceae</taxon>
        <taxon>Coleophoma</taxon>
    </lineage>
</organism>
<dbReference type="GO" id="GO:0003700">
    <property type="term" value="F:DNA-binding transcription factor activity"/>
    <property type="evidence" value="ECO:0007669"/>
    <property type="project" value="InterPro"/>
</dbReference>
<dbReference type="SMART" id="SM00906">
    <property type="entry name" value="Fungal_trans"/>
    <property type="match status" value="1"/>
</dbReference>
<dbReference type="InterPro" id="IPR007219">
    <property type="entry name" value="XnlR_reg_dom"/>
</dbReference>
<dbReference type="Pfam" id="PF04082">
    <property type="entry name" value="Fungal_trans"/>
    <property type="match status" value="1"/>
</dbReference>
<sequence length="732" mass="82489">MDLDSENEDQDLSDGREFLQDPQASKLRRLPGSYVSSMTTRIQQLEAIIKAAVASAQSSQDADVVGPKIIARQMELSDSLSMMIINDRGASHFVGSSSGFSLFSPRGLQWIAEKTGTTNLDKLLKQVLQLDPGTWDRGSWSGFTNLSWYPIPPSQREPAPERAVADKYVEMFFFNFNAIFPIFNRASFDERLEQQYSDNPPQETAWYASFNCVLAIGCQMYRMSLLESQAPSPFQSRVDHDLEQEAARYCRNSAGTFHDLQFGSASLLSVQAMVAMVFITFHANHLLLPIIMSAAARLGHSIGLHRSLGEAEISADQVEERKNLFWTIYTIDKDISLQSGSPPIIHDQDIGVALPEESPQIVRYPSGKIRLDTFLIAAKLAMIESRIYMELYSTRSRTRSAKQRMKSISTIDADLQNWKDSIPIEIRPEHEILCDEAQLVPVMVFHFKYYNCLITMHRASMRHGPWNEKSVDLELDYVDKDLNPRVYKSEAICVDAARNVLDLLDYFDEEKGPPFVWPIVSQPLCAALILFVNILQHPTDPYASSDLGRINLVVAMVGQWVVQARLYFASGTLWLFYELYKIADLLLTKTKEEQFQEAMELAERQSISGENNPGSSGRRSYAPSFASLQSMSEQKPLPPLPPLSYFPSNMTPQSTTTPQLTSHGSVSVPSESVEATPYSQERIDFDEDGPIVLESQNDAALYESWFSPMDVQWDPSMEKGPRSHHVYQNGMG</sequence>
<dbReference type="GO" id="GO:0008270">
    <property type="term" value="F:zinc ion binding"/>
    <property type="evidence" value="ECO:0007669"/>
    <property type="project" value="InterPro"/>
</dbReference>
<dbReference type="GO" id="GO:0006351">
    <property type="term" value="P:DNA-templated transcription"/>
    <property type="evidence" value="ECO:0007669"/>
    <property type="project" value="InterPro"/>
</dbReference>
<evidence type="ECO:0000256" key="1">
    <source>
        <dbReference type="ARBA" id="ARBA00023242"/>
    </source>
</evidence>
<evidence type="ECO:0000313" key="5">
    <source>
        <dbReference type="Proteomes" id="UP000256645"/>
    </source>
</evidence>
<accession>A0A3D8ST94</accession>
<dbReference type="OrthoDB" id="2123952at2759"/>
<dbReference type="Proteomes" id="UP000256645">
    <property type="component" value="Unassembled WGS sequence"/>
</dbReference>
<keyword evidence="5" id="KW-1185">Reference proteome</keyword>
<dbReference type="CDD" id="cd12148">
    <property type="entry name" value="fungal_TF_MHR"/>
    <property type="match status" value="1"/>
</dbReference>
<name>A0A3D8ST94_9HELO</name>
<keyword evidence="1" id="KW-0539">Nucleus</keyword>
<feature type="region of interest" description="Disordered" evidence="2">
    <location>
        <begin position="1"/>
        <end position="23"/>
    </location>
</feature>
<feature type="domain" description="Xylanolytic transcriptional activator regulatory" evidence="3">
    <location>
        <begin position="288"/>
        <end position="361"/>
    </location>
</feature>
<feature type="compositionally biased region" description="Polar residues" evidence="2">
    <location>
        <begin position="605"/>
        <end position="618"/>
    </location>
</feature>
<feature type="compositionally biased region" description="Acidic residues" evidence="2">
    <location>
        <begin position="1"/>
        <end position="12"/>
    </location>
</feature>
<dbReference type="PANTHER" id="PTHR46910">
    <property type="entry name" value="TRANSCRIPTION FACTOR PDR1"/>
    <property type="match status" value="1"/>
</dbReference>
<evidence type="ECO:0000256" key="2">
    <source>
        <dbReference type="SAM" id="MobiDB-lite"/>
    </source>
</evidence>
<evidence type="ECO:0000259" key="3">
    <source>
        <dbReference type="SMART" id="SM00906"/>
    </source>
</evidence>
<dbReference type="PANTHER" id="PTHR46910:SF25">
    <property type="entry name" value="ABC-TRANSPORTER-REGULATING TRANSCRIPTION FACTOR"/>
    <property type="match status" value="1"/>
</dbReference>
<gene>
    <name evidence="4" type="ORF">BP6252_01486</name>
</gene>
<feature type="region of interest" description="Disordered" evidence="2">
    <location>
        <begin position="639"/>
        <end position="678"/>
    </location>
</feature>
<protein>
    <recommendedName>
        <fullName evidence="3">Xylanolytic transcriptional activator regulatory domain-containing protein</fullName>
    </recommendedName>
</protein>
<comment type="caution">
    <text evidence="4">The sequence shown here is derived from an EMBL/GenBank/DDBJ whole genome shotgun (WGS) entry which is preliminary data.</text>
</comment>
<feature type="region of interest" description="Disordered" evidence="2">
    <location>
        <begin position="600"/>
        <end position="622"/>
    </location>
</feature>
<dbReference type="EMBL" id="PDLM01000001">
    <property type="protein sequence ID" value="RDW89454.1"/>
    <property type="molecule type" value="Genomic_DNA"/>
</dbReference>
<reference evidence="4 5" key="1">
    <citation type="journal article" date="2018" name="IMA Fungus">
        <title>IMA Genome-F 9: Draft genome sequence of Annulohypoxylon stygium, Aspergillus mulundensis, Berkeleyomyces basicola (syn. Thielaviopsis basicola), Ceratocystis smalleyi, two Cercospora beticola strains, Coleophoma cylindrospora, Fusarium fracticaudum, Phialophora cf. hyalina, and Morchella septimelata.</title>
        <authorList>
            <person name="Wingfield B.D."/>
            <person name="Bills G.F."/>
            <person name="Dong Y."/>
            <person name="Huang W."/>
            <person name="Nel W.J."/>
            <person name="Swalarsk-Parry B.S."/>
            <person name="Vaghefi N."/>
            <person name="Wilken P.M."/>
            <person name="An Z."/>
            <person name="de Beer Z.W."/>
            <person name="De Vos L."/>
            <person name="Chen L."/>
            <person name="Duong T.A."/>
            <person name="Gao Y."/>
            <person name="Hammerbacher A."/>
            <person name="Kikkert J.R."/>
            <person name="Li Y."/>
            <person name="Li H."/>
            <person name="Li K."/>
            <person name="Li Q."/>
            <person name="Liu X."/>
            <person name="Ma X."/>
            <person name="Naidoo K."/>
            <person name="Pethybridge S.J."/>
            <person name="Sun J."/>
            <person name="Steenkamp E.T."/>
            <person name="van der Nest M.A."/>
            <person name="van Wyk S."/>
            <person name="Wingfield M.J."/>
            <person name="Xiong C."/>
            <person name="Yue Q."/>
            <person name="Zhang X."/>
        </authorList>
    </citation>
    <scope>NUCLEOTIDE SEQUENCE [LARGE SCALE GENOMIC DNA]</scope>
    <source>
        <strain evidence="4 5">BP6252</strain>
    </source>
</reference>
<dbReference type="AlphaFoldDB" id="A0A3D8ST94"/>
<dbReference type="InterPro" id="IPR050987">
    <property type="entry name" value="AtrR-like"/>
</dbReference>
<evidence type="ECO:0000313" key="4">
    <source>
        <dbReference type="EMBL" id="RDW89454.1"/>
    </source>
</evidence>
<proteinExistence type="predicted"/>
<dbReference type="GO" id="GO:0003677">
    <property type="term" value="F:DNA binding"/>
    <property type="evidence" value="ECO:0007669"/>
    <property type="project" value="InterPro"/>
</dbReference>
<feature type="compositionally biased region" description="Low complexity" evidence="2">
    <location>
        <begin position="651"/>
        <end position="662"/>
    </location>
</feature>